<dbReference type="RefSeq" id="WP_144358868.1">
    <property type="nucleotide sequence ID" value="NZ_VMNH01000009.1"/>
</dbReference>
<dbReference type="EMBL" id="VMNH01000009">
    <property type="protein sequence ID" value="TVO75295.1"/>
    <property type="molecule type" value="Genomic_DNA"/>
</dbReference>
<evidence type="ECO:0000313" key="2">
    <source>
        <dbReference type="EMBL" id="TVO75295.1"/>
    </source>
</evidence>
<reference evidence="2 3" key="1">
    <citation type="submission" date="2019-07" db="EMBL/GenBank/DDBJ databases">
        <title>The pathways for chlorine oxyanion respiration interact through the shared metabolite chlorate.</title>
        <authorList>
            <person name="Barnum T.P."/>
            <person name="Cheng Y."/>
            <person name="Hill K.A."/>
            <person name="Lucas L.N."/>
            <person name="Carlson H.K."/>
            <person name="Coates J.D."/>
        </authorList>
    </citation>
    <scope>NUCLEOTIDE SEQUENCE [LARGE SCALE GENOMIC DNA]</scope>
    <source>
        <strain evidence="2 3">BK-1</strain>
    </source>
</reference>
<dbReference type="Pfam" id="PF18599">
    <property type="entry name" value="LCIB_C_CA"/>
    <property type="match status" value="1"/>
</dbReference>
<evidence type="ECO:0000259" key="1">
    <source>
        <dbReference type="Pfam" id="PF18599"/>
    </source>
</evidence>
<evidence type="ECO:0000313" key="3">
    <source>
        <dbReference type="Proteomes" id="UP000316649"/>
    </source>
</evidence>
<comment type="caution">
    <text evidence="2">The sequence shown here is derived from an EMBL/GenBank/DDBJ whole genome shotgun (WGS) entry which is preliminary data.</text>
</comment>
<sequence>MPHVMGDFHIKGLTMRYSSFIPRLYNFCKSLGFRPGQIMPSRAFCSDESQGFPIILIAKHFGTFPFNHGIVGGVVATDRHAPHADHGEDLVIIQASHVGYDPEKDQFGSYRRLQRHDHESTAACGKICKILEWYSAEFEFAKNNIAFTLINDKPAVIIDNQLLDHERKQGLILDLKKIIDEAPPSRLLPLQVFSTSKAFYLSQSFLPRLANLSLKSGSKQVIGEILRDDLFHFRRENIVTKEGINHLESNLSKSMPQILTAPFPTLAAAQVNSQIEFDRTYRSIIREREFRGRNLLLISGINIDISPSEGQLFPLTKFVPWAAHYQLENGDRATLEQRDIFDRLNAQSPENVDKVDLESAIQIMEQTKGIELPVSD</sequence>
<proteinExistence type="predicted"/>
<keyword evidence="3" id="KW-1185">Reference proteome</keyword>
<dbReference type="AlphaFoldDB" id="A0A558E0G4"/>
<accession>A0A558E0G4</accession>
<dbReference type="OrthoDB" id="5429206at2"/>
<dbReference type="Proteomes" id="UP000316649">
    <property type="component" value="Unassembled WGS sequence"/>
</dbReference>
<dbReference type="InterPro" id="IPR040703">
    <property type="entry name" value="LCIB/C_CA"/>
</dbReference>
<gene>
    <name evidence="2" type="ORF">FHP88_09840</name>
</gene>
<feature type="domain" description="Limiting CO2-inducible protein B/C beta carbonyic anhydrase" evidence="1">
    <location>
        <begin position="17"/>
        <end position="143"/>
    </location>
</feature>
<protein>
    <recommendedName>
        <fullName evidence="1">Limiting CO2-inducible protein B/C beta carbonyic anhydrase domain-containing protein</fullName>
    </recommendedName>
</protein>
<name>A0A558E0G4_9GAMM</name>
<organism evidence="2 3">
    <name type="scientific">Sedimenticola selenatireducens</name>
    <dbReference type="NCBI Taxonomy" id="191960"/>
    <lineage>
        <taxon>Bacteria</taxon>
        <taxon>Pseudomonadati</taxon>
        <taxon>Pseudomonadota</taxon>
        <taxon>Gammaproteobacteria</taxon>
        <taxon>Chromatiales</taxon>
        <taxon>Sedimenticolaceae</taxon>
        <taxon>Sedimenticola</taxon>
    </lineage>
</organism>